<protein>
    <submittedName>
        <fullName evidence="1">Uncharacterized protein</fullName>
    </submittedName>
</protein>
<keyword evidence="2" id="KW-1185">Reference proteome</keyword>
<organism evidence="1 2">
    <name type="scientific">Alcanivorax jadensis T9</name>
    <dbReference type="NCBI Taxonomy" id="1177181"/>
    <lineage>
        <taxon>Bacteria</taxon>
        <taxon>Pseudomonadati</taxon>
        <taxon>Pseudomonadota</taxon>
        <taxon>Gammaproteobacteria</taxon>
        <taxon>Oceanospirillales</taxon>
        <taxon>Alcanivoracaceae</taxon>
        <taxon>Alcanivorax</taxon>
    </lineage>
</organism>
<evidence type="ECO:0000313" key="2">
    <source>
        <dbReference type="Proteomes" id="UP000029443"/>
    </source>
</evidence>
<dbReference type="Proteomes" id="UP000029443">
    <property type="component" value="Unassembled WGS sequence"/>
</dbReference>
<comment type="caution">
    <text evidence="1">The sequence shown here is derived from an EMBL/GenBank/DDBJ whole genome shotgun (WGS) entry which is preliminary data.</text>
</comment>
<name>A0ABR4WF21_9GAMM</name>
<evidence type="ECO:0000313" key="1">
    <source>
        <dbReference type="EMBL" id="KGD62109.1"/>
    </source>
</evidence>
<dbReference type="EMBL" id="ARXU01000003">
    <property type="protein sequence ID" value="KGD62109.1"/>
    <property type="molecule type" value="Genomic_DNA"/>
</dbReference>
<reference evidence="1 2" key="1">
    <citation type="submission" date="2012-09" db="EMBL/GenBank/DDBJ databases">
        <title>Genome Sequence of alkane-degrading Bacterium Alcanivorax jadensis T9.</title>
        <authorList>
            <person name="Lai Q."/>
            <person name="Shao Z."/>
        </authorList>
    </citation>
    <scope>NUCLEOTIDE SEQUENCE [LARGE SCALE GENOMIC DNA]</scope>
    <source>
        <strain evidence="1 2">T9</strain>
    </source>
</reference>
<sequence length="72" mass="8459">MTNKKIRTNRQRVIQTYLEIGCQQSHRLNGIFHIIDCFFILTQTKPQTSLNRHIRIKAMPQVELNGGRLEIP</sequence>
<accession>A0ABR4WF21</accession>
<proteinExistence type="predicted"/>
<gene>
    <name evidence="1" type="ORF">T9A_01318</name>
</gene>